<dbReference type="OrthoDB" id="9808290at2"/>
<evidence type="ECO:0000313" key="1">
    <source>
        <dbReference type="EMBL" id="APX88781.1"/>
    </source>
</evidence>
<evidence type="ECO:0000313" key="2">
    <source>
        <dbReference type="Proteomes" id="UP000187266"/>
    </source>
</evidence>
<evidence type="ECO:0008006" key="3">
    <source>
        <dbReference type="Google" id="ProtNLM"/>
    </source>
</evidence>
<proteinExistence type="predicted"/>
<dbReference type="PANTHER" id="PTHR37953:SF1">
    <property type="entry name" value="UPF0127 PROTEIN MJ1496"/>
    <property type="match status" value="1"/>
</dbReference>
<dbReference type="Gene3D" id="2.60.120.1140">
    <property type="entry name" value="Protein of unknown function DUF192"/>
    <property type="match status" value="1"/>
</dbReference>
<keyword evidence="2" id="KW-1185">Reference proteome</keyword>
<dbReference type="InterPro" id="IPR003795">
    <property type="entry name" value="DUF192"/>
</dbReference>
<dbReference type="InterPro" id="IPR038695">
    <property type="entry name" value="Saro_0823-like_sf"/>
</dbReference>
<dbReference type="Proteomes" id="UP000187266">
    <property type="component" value="Chromosome"/>
</dbReference>
<dbReference type="Pfam" id="PF02643">
    <property type="entry name" value="DUF192"/>
    <property type="match status" value="1"/>
</dbReference>
<gene>
    <name evidence="1" type="ORF">BV394_02750</name>
</gene>
<accession>A0A1U7DFP6</accession>
<dbReference type="EMBL" id="CP019124">
    <property type="protein sequence ID" value="APX88781.1"/>
    <property type="molecule type" value="Genomic_DNA"/>
</dbReference>
<organism evidence="1 2">
    <name type="scientific">Brevirhabdus pacifica</name>
    <dbReference type="NCBI Taxonomy" id="1267768"/>
    <lineage>
        <taxon>Bacteria</taxon>
        <taxon>Pseudomonadati</taxon>
        <taxon>Pseudomonadota</taxon>
        <taxon>Alphaproteobacteria</taxon>
        <taxon>Rhodobacterales</taxon>
        <taxon>Paracoccaceae</taxon>
        <taxon>Brevirhabdus</taxon>
    </lineage>
</organism>
<protein>
    <recommendedName>
        <fullName evidence="3">DUF192 domain-containing protein</fullName>
    </recommendedName>
</protein>
<dbReference type="PANTHER" id="PTHR37953">
    <property type="entry name" value="UPF0127 PROTEIN MJ1496"/>
    <property type="match status" value="1"/>
</dbReference>
<dbReference type="RefSeq" id="WP_076978805.1">
    <property type="nucleotide sequence ID" value="NZ_CP019124.1"/>
</dbReference>
<sequence length="169" mass="18329">MGQTPPAGASSAAEPGVVAVEPAAARKRTPETSADACRPDRVSLRGGWGRTRFIVELADSDASRAQGLMNRTRMERTHGMLFVYPRPQRAAFWMRNTLIPLDMIFADAQGVVTRVHSNANPLDETVIDGGRGVQYVLEINGGLARRYGIAPGTQLRHPAIGPEPAWPCR</sequence>
<reference evidence="1 2" key="1">
    <citation type="submission" date="2017-01" db="EMBL/GenBank/DDBJ databases">
        <title>Genomic analysis of Xuhuaishuia manganoxidans DY6-4.</title>
        <authorList>
            <person name="Wang X."/>
        </authorList>
    </citation>
    <scope>NUCLEOTIDE SEQUENCE [LARGE SCALE GENOMIC DNA]</scope>
    <source>
        <strain evidence="1 2">DY6-4</strain>
    </source>
</reference>
<dbReference type="AlphaFoldDB" id="A0A1U7DFP6"/>
<dbReference type="STRING" id="1267768.BV394_02750"/>
<name>A0A1U7DFP6_9RHOB</name>